<gene>
    <name evidence="2" type="ORF">GCM10009839_06380</name>
</gene>
<dbReference type="Pfam" id="PF20546">
    <property type="entry name" value="DUF6760"/>
    <property type="match status" value="1"/>
</dbReference>
<protein>
    <recommendedName>
        <fullName evidence="1">DUF6760 domain-containing protein</fullName>
    </recommendedName>
</protein>
<keyword evidence="3" id="KW-1185">Reference proteome</keyword>
<dbReference type="RefSeq" id="WP_425559100.1">
    <property type="nucleotide sequence ID" value="NZ_BAAAQN010000003.1"/>
</dbReference>
<dbReference type="InterPro" id="IPR046648">
    <property type="entry name" value="DUF6760"/>
</dbReference>
<name>A0ABN2TMP0_9ACTN</name>
<sequence length="45" mass="5354">MYEEISYLAYHFHWPPDALLDLPHRDRARYVAEVGRINIRINQGG</sequence>
<reference evidence="2 3" key="1">
    <citation type="journal article" date="2019" name="Int. J. Syst. Evol. Microbiol.">
        <title>The Global Catalogue of Microorganisms (GCM) 10K type strain sequencing project: providing services to taxonomists for standard genome sequencing and annotation.</title>
        <authorList>
            <consortium name="The Broad Institute Genomics Platform"/>
            <consortium name="The Broad Institute Genome Sequencing Center for Infectious Disease"/>
            <person name="Wu L."/>
            <person name="Ma J."/>
        </authorList>
    </citation>
    <scope>NUCLEOTIDE SEQUENCE [LARGE SCALE GENOMIC DNA]</scope>
    <source>
        <strain evidence="2 3">JCM 16014</strain>
    </source>
</reference>
<comment type="caution">
    <text evidence="2">The sequence shown here is derived from an EMBL/GenBank/DDBJ whole genome shotgun (WGS) entry which is preliminary data.</text>
</comment>
<dbReference type="EMBL" id="BAAAQN010000003">
    <property type="protein sequence ID" value="GAA2014214.1"/>
    <property type="molecule type" value="Genomic_DNA"/>
</dbReference>
<dbReference type="Proteomes" id="UP001500751">
    <property type="component" value="Unassembled WGS sequence"/>
</dbReference>
<accession>A0ABN2TMP0</accession>
<feature type="domain" description="DUF6760" evidence="1">
    <location>
        <begin position="1"/>
        <end position="44"/>
    </location>
</feature>
<proteinExistence type="predicted"/>
<evidence type="ECO:0000259" key="1">
    <source>
        <dbReference type="Pfam" id="PF20546"/>
    </source>
</evidence>
<evidence type="ECO:0000313" key="3">
    <source>
        <dbReference type="Proteomes" id="UP001500751"/>
    </source>
</evidence>
<organism evidence="2 3">
    <name type="scientific">Catenulispora yoronensis</name>
    <dbReference type="NCBI Taxonomy" id="450799"/>
    <lineage>
        <taxon>Bacteria</taxon>
        <taxon>Bacillati</taxon>
        <taxon>Actinomycetota</taxon>
        <taxon>Actinomycetes</taxon>
        <taxon>Catenulisporales</taxon>
        <taxon>Catenulisporaceae</taxon>
        <taxon>Catenulispora</taxon>
    </lineage>
</organism>
<evidence type="ECO:0000313" key="2">
    <source>
        <dbReference type="EMBL" id="GAA2014214.1"/>
    </source>
</evidence>